<dbReference type="GO" id="GO:0005829">
    <property type="term" value="C:cytosol"/>
    <property type="evidence" value="ECO:0007669"/>
    <property type="project" value="TreeGrafter"/>
</dbReference>
<feature type="modified residue" description="4-aspartylphosphate" evidence="6">
    <location>
        <position position="57"/>
    </location>
</feature>
<evidence type="ECO:0000256" key="7">
    <source>
        <dbReference type="SAM" id="Coils"/>
    </source>
</evidence>
<dbReference type="Proteomes" id="UP000189670">
    <property type="component" value="Unassembled WGS sequence"/>
</dbReference>
<evidence type="ECO:0000256" key="4">
    <source>
        <dbReference type="ARBA" id="ARBA00023125"/>
    </source>
</evidence>
<dbReference type="NCBIfam" id="TIGR00229">
    <property type="entry name" value="sensory_box"/>
    <property type="match status" value="1"/>
</dbReference>
<evidence type="ECO:0000259" key="8">
    <source>
        <dbReference type="PROSITE" id="PS50110"/>
    </source>
</evidence>
<protein>
    <submittedName>
        <fullName evidence="10">Uncharacterized protein</fullName>
    </submittedName>
</protein>
<dbReference type="Pfam" id="PF13188">
    <property type="entry name" value="PAS_8"/>
    <property type="match status" value="1"/>
</dbReference>
<feature type="domain" description="Response regulatory" evidence="8">
    <location>
        <begin position="8"/>
        <end position="122"/>
    </location>
</feature>
<dbReference type="PANTHER" id="PTHR48111">
    <property type="entry name" value="REGULATOR OF RPOS"/>
    <property type="match status" value="1"/>
</dbReference>
<reference evidence="11" key="1">
    <citation type="submission" date="2012-11" db="EMBL/GenBank/DDBJ databases">
        <authorList>
            <person name="Lucero-Rivera Y.E."/>
            <person name="Tovar-Ramirez D."/>
        </authorList>
    </citation>
    <scope>NUCLEOTIDE SEQUENCE [LARGE SCALE GENOMIC DNA]</scope>
    <source>
        <strain evidence="11">Araruama</strain>
    </source>
</reference>
<dbReference type="GO" id="GO:0000156">
    <property type="term" value="F:phosphorelay response regulator activity"/>
    <property type="evidence" value="ECO:0007669"/>
    <property type="project" value="TreeGrafter"/>
</dbReference>
<dbReference type="InterPro" id="IPR001789">
    <property type="entry name" value="Sig_transdc_resp-reg_receiver"/>
</dbReference>
<dbReference type="GO" id="GO:0000976">
    <property type="term" value="F:transcription cis-regulatory region binding"/>
    <property type="evidence" value="ECO:0007669"/>
    <property type="project" value="TreeGrafter"/>
</dbReference>
<dbReference type="Gene3D" id="3.40.50.2300">
    <property type="match status" value="1"/>
</dbReference>
<dbReference type="PANTHER" id="PTHR48111:SF1">
    <property type="entry name" value="TWO-COMPONENT RESPONSE REGULATOR ORR33"/>
    <property type="match status" value="1"/>
</dbReference>
<evidence type="ECO:0000256" key="6">
    <source>
        <dbReference type="PROSITE-ProRule" id="PRU00169"/>
    </source>
</evidence>
<dbReference type="CDD" id="cd00130">
    <property type="entry name" value="PAS"/>
    <property type="match status" value="1"/>
</dbReference>
<dbReference type="GO" id="GO:0032993">
    <property type="term" value="C:protein-DNA complex"/>
    <property type="evidence" value="ECO:0007669"/>
    <property type="project" value="TreeGrafter"/>
</dbReference>
<keyword evidence="2" id="KW-0902">Two-component regulatory system</keyword>
<dbReference type="SUPFAM" id="SSF52172">
    <property type="entry name" value="CheY-like"/>
    <property type="match status" value="1"/>
</dbReference>
<dbReference type="AlphaFoldDB" id="A0A1V1PDE7"/>
<dbReference type="PROSITE" id="PS50112">
    <property type="entry name" value="PAS"/>
    <property type="match status" value="1"/>
</dbReference>
<evidence type="ECO:0000313" key="10">
    <source>
        <dbReference type="EMBL" id="ETR72783.1"/>
    </source>
</evidence>
<dbReference type="Pfam" id="PF00072">
    <property type="entry name" value="Response_reg"/>
    <property type="match status" value="1"/>
</dbReference>
<dbReference type="SMART" id="SM00091">
    <property type="entry name" value="PAS"/>
    <property type="match status" value="1"/>
</dbReference>
<feature type="coiled-coil region" evidence="7">
    <location>
        <begin position="121"/>
        <end position="167"/>
    </location>
</feature>
<dbReference type="InterPro" id="IPR011006">
    <property type="entry name" value="CheY-like_superfamily"/>
</dbReference>
<dbReference type="EMBL" id="ATBP01000113">
    <property type="protein sequence ID" value="ETR72783.1"/>
    <property type="molecule type" value="Genomic_DNA"/>
</dbReference>
<evidence type="ECO:0000259" key="9">
    <source>
        <dbReference type="PROSITE" id="PS50112"/>
    </source>
</evidence>
<proteinExistence type="predicted"/>
<dbReference type="PROSITE" id="PS50110">
    <property type="entry name" value="RESPONSE_REGULATORY"/>
    <property type="match status" value="1"/>
</dbReference>
<gene>
    <name evidence="10" type="ORF">OMM_01449</name>
</gene>
<dbReference type="SUPFAM" id="SSF55785">
    <property type="entry name" value="PYP-like sensor domain (PAS domain)"/>
    <property type="match status" value="1"/>
</dbReference>
<keyword evidence="4" id="KW-0238">DNA-binding</keyword>
<evidence type="ECO:0000256" key="1">
    <source>
        <dbReference type="ARBA" id="ARBA00022553"/>
    </source>
</evidence>
<dbReference type="InterPro" id="IPR035965">
    <property type="entry name" value="PAS-like_dom_sf"/>
</dbReference>
<evidence type="ECO:0000256" key="2">
    <source>
        <dbReference type="ARBA" id="ARBA00023012"/>
    </source>
</evidence>
<evidence type="ECO:0000313" key="11">
    <source>
        <dbReference type="Proteomes" id="UP000189670"/>
    </source>
</evidence>
<comment type="caution">
    <text evidence="10">The sequence shown here is derived from an EMBL/GenBank/DDBJ whole genome shotgun (WGS) entry which is preliminary data.</text>
</comment>
<dbReference type="SMART" id="SM00448">
    <property type="entry name" value="REC"/>
    <property type="match status" value="1"/>
</dbReference>
<dbReference type="InterPro" id="IPR039420">
    <property type="entry name" value="WalR-like"/>
</dbReference>
<feature type="domain" description="PAS" evidence="9">
    <location>
        <begin position="174"/>
        <end position="211"/>
    </location>
</feature>
<evidence type="ECO:0000256" key="3">
    <source>
        <dbReference type="ARBA" id="ARBA00023015"/>
    </source>
</evidence>
<name>A0A1V1PDE7_9BACT</name>
<keyword evidence="1 6" id="KW-0597">Phosphoprotein</keyword>
<dbReference type="Gene3D" id="3.30.450.20">
    <property type="entry name" value="PAS domain"/>
    <property type="match status" value="1"/>
</dbReference>
<accession>A0A1V1PDE7</accession>
<dbReference type="GO" id="GO:0006355">
    <property type="term" value="P:regulation of DNA-templated transcription"/>
    <property type="evidence" value="ECO:0007669"/>
    <property type="project" value="TreeGrafter"/>
</dbReference>
<keyword evidence="3" id="KW-0805">Transcription regulation</keyword>
<organism evidence="10 11">
    <name type="scientific">Candidatus Magnetoglobus multicellularis str. Araruama</name>
    <dbReference type="NCBI Taxonomy" id="890399"/>
    <lineage>
        <taxon>Bacteria</taxon>
        <taxon>Pseudomonadati</taxon>
        <taxon>Thermodesulfobacteriota</taxon>
        <taxon>Desulfobacteria</taxon>
        <taxon>Desulfobacterales</taxon>
        <taxon>Desulfobacteraceae</taxon>
        <taxon>Candidatus Magnetoglobus</taxon>
    </lineage>
</organism>
<dbReference type="InterPro" id="IPR000014">
    <property type="entry name" value="PAS"/>
</dbReference>
<sequence>MKFQTPKKILFVDDEQSIRDVLSEYLVKQDYQVIQAENGFDGLSLFVAEKPDIVLLDIVMPDMNGLELTEKILEIDPDAAIIVISGTGCIMDAIKALKLGAWDFIVKPIQDLVLLDHAVSKACEQAKMKKEKKAFEQLLKEQVRQRTDELEKANNRLMQEIDEHKKTEFILMAQEEHYRSIFENAPVGIFQTTLEGKFIDANPAFAYMFGYDTPKEMMDKVNETSIAHVLYEHPGIRETTLEKAFAKKDWICVAINFRHKQGHLIPINLIFKFEWDDAEKTRYLMGFVEKRITT</sequence>
<evidence type="ECO:0000256" key="5">
    <source>
        <dbReference type="ARBA" id="ARBA00023163"/>
    </source>
</evidence>
<keyword evidence="5" id="KW-0804">Transcription</keyword>
<keyword evidence="7" id="KW-0175">Coiled coil</keyword>